<gene>
    <name evidence="1" type="ORF">CR513_31198</name>
</gene>
<protein>
    <recommendedName>
        <fullName evidence="3">Integrase catalytic domain-containing protein</fullName>
    </recommendedName>
</protein>
<keyword evidence="2" id="KW-1185">Reference proteome</keyword>
<name>A0A371G9Z0_MUCPR</name>
<dbReference type="InterPro" id="IPR036397">
    <property type="entry name" value="RNaseH_sf"/>
</dbReference>
<dbReference type="Proteomes" id="UP000257109">
    <property type="component" value="Unassembled WGS sequence"/>
</dbReference>
<evidence type="ECO:0008006" key="3">
    <source>
        <dbReference type="Google" id="ProtNLM"/>
    </source>
</evidence>
<dbReference type="InterPro" id="IPR012337">
    <property type="entry name" value="RNaseH-like_sf"/>
</dbReference>
<accession>A0A371G9Z0</accession>
<dbReference type="SUPFAM" id="SSF53098">
    <property type="entry name" value="Ribonuclease H-like"/>
    <property type="match status" value="1"/>
</dbReference>
<dbReference type="AlphaFoldDB" id="A0A371G9Z0"/>
<organism evidence="1 2">
    <name type="scientific">Mucuna pruriens</name>
    <name type="common">Velvet bean</name>
    <name type="synonym">Dolichos pruriens</name>
    <dbReference type="NCBI Taxonomy" id="157652"/>
    <lineage>
        <taxon>Eukaryota</taxon>
        <taxon>Viridiplantae</taxon>
        <taxon>Streptophyta</taxon>
        <taxon>Embryophyta</taxon>
        <taxon>Tracheophyta</taxon>
        <taxon>Spermatophyta</taxon>
        <taxon>Magnoliopsida</taxon>
        <taxon>eudicotyledons</taxon>
        <taxon>Gunneridae</taxon>
        <taxon>Pentapetalae</taxon>
        <taxon>rosids</taxon>
        <taxon>fabids</taxon>
        <taxon>Fabales</taxon>
        <taxon>Fabaceae</taxon>
        <taxon>Papilionoideae</taxon>
        <taxon>50 kb inversion clade</taxon>
        <taxon>NPAAA clade</taxon>
        <taxon>indigoferoid/millettioid clade</taxon>
        <taxon>Phaseoleae</taxon>
        <taxon>Mucuna</taxon>
    </lineage>
</organism>
<comment type="caution">
    <text evidence="1">The sequence shown here is derived from an EMBL/GenBank/DDBJ whole genome shotgun (WGS) entry which is preliminary data.</text>
</comment>
<dbReference type="EMBL" id="QJKJ01006257">
    <property type="protein sequence ID" value="RDX87339.1"/>
    <property type="molecule type" value="Genomic_DNA"/>
</dbReference>
<evidence type="ECO:0000313" key="2">
    <source>
        <dbReference type="Proteomes" id="UP000257109"/>
    </source>
</evidence>
<sequence length="101" mass="11134">MRGSNASSGKNICCFGLPVEIVSDNGTQFASKGTTEFCEGLKIKQLVTGSQQGHLKRLAKTTGESERQAMILVEIEEPYLRTTLFEPSKNEEELRANLDLL</sequence>
<dbReference type="OrthoDB" id="1739513at2759"/>
<reference evidence="1" key="1">
    <citation type="submission" date="2018-05" db="EMBL/GenBank/DDBJ databases">
        <title>Draft genome of Mucuna pruriens seed.</title>
        <authorList>
            <person name="Nnadi N.E."/>
            <person name="Vos R."/>
            <person name="Hasami M.H."/>
            <person name="Devisetty U.K."/>
            <person name="Aguiy J.C."/>
        </authorList>
    </citation>
    <scope>NUCLEOTIDE SEQUENCE [LARGE SCALE GENOMIC DNA]</scope>
    <source>
        <strain evidence="1">JCA_2017</strain>
    </source>
</reference>
<evidence type="ECO:0000313" key="1">
    <source>
        <dbReference type="EMBL" id="RDX87339.1"/>
    </source>
</evidence>
<dbReference type="GO" id="GO:0003676">
    <property type="term" value="F:nucleic acid binding"/>
    <property type="evidence" value="ECO:0007669"/>
    <property type="project" value="InterPro"/>
</dbReference>
<feature type="non-terminal residue" evidence="1">
    <location>
        <position position="1"/>
    </location>
</feature>
<dbReference type="Gene3D" id="3.30.420.10">
    <property type="entry name" value="Ribonuclease H-like superfamily/Ribonuclease H"/>
    <property type="match status" value="1"/>
</dbReference>
<proteinExistence type="predicted"/>